<gene>
    <name evidence="2" type="ORF">HA237_01075</name>
    <name evidence="3" type="ORF">J4224_00055</name>
</gene>
<dbReference type="EMBL" id="DUFG01000006">
    <property type="protein sequence ID" value="HIH07941.1"/>
    <property type="molecule type" value="Genomic_DNA"/>
</dbReference>
<name>A0A7J4IR30_9ARCH</name>
<keyword evidence="1" id="KW-0472">Membrane</keyword>
<reference evidence="3" key="3">
    <citation type="submission" date="2021-05" db="EMBL/GenBank/DDBJ databases">
        <title>Protein family content uncovers lineage relationships and bacterial pathway maintenance mechanisms in DPANN archaea.</title>
        <authorList>
            <person name="Castelle C.J."/>
            <person name="Meheust R."/>
            <person name="Jaffe A.L."/>
            <person name="Seitz K."/>
            <person name="Gong X."/>
            <person name="Baker B.J."/>
            <person name="Banfield J.F."/>
        </authorList>
    </citation>
    <scope>NUCLEOTIDE SEQUENCE</scope>
    <source>
        <strain evidence="3">RIFCSPHIGHO2_01_FULL_GW2011_AR10_43_9</strain>
    </source>
</reference>
<keyword evidence="1" id="KW-1133">Transmembrane helix</keyword>
<comment type="caution">
    <text evidence="2">The sequence shown here is derived from an EMBL/GenBank/DDBJ whole genome shotgun (WGS) entry which is preliminary data.</text>
</comment>
<sequence>MSRGFIVSLDAVIAVFIFFIVLVSILFFLGRVGSSSFKALALKEFSADALTVLEKSGRLEKAVNENKSAELRQFLNKLPFNVCAEVKLFEQSDLANPFMSVKKPGCNVSPDEIIVLRSSFVVQQGADSNFFLAEINSWHRVET</sequence>
<feature type="transmembrane region" description="Helical" evidence="1">
    <location>
        <begin position="6"/>
        <end position="29"/>
    </location>
</feature>
<reference evidence="3" key="2">
    <citation type="submission" date="2021-03" db="EMBL/GenBank/DDBJ databases">
        <authorList>
            <person name="Jaffe A."/>
        </authorList>
    </citation>
    <scope>NUCLEOTIDE SEQUENCE</scope>
    <source>
        <strain evidence="3">RIFCSPHIGHO2_01_FULL_GW2011_AR10_43_9</strain>
    </source>
</reference>
<keyword evidence="1" id="KW-0812">Transmembrane</keyword>
<dbReference type="Proteomes" id="UP000683213">
    <property type="component" value="Unassembled WGS sequence"/>
</dbReference>
<evidence type="ECO:0000313" key="2">
    <source>
        <dbReference type="EMBL" id="HIH07941.1"/>
    </source>
</evidence>
<evidence type="ECO:0000313" key="3">
    <source>
        <dbReference type="EMBL" id="MBS3058804.1"/>
    </source>
</evidence>
<proteinExistence type="predicted"/>
<protein>
    <submittedName>
        <fullName evidence="2">Uncharacterized protein</fullName>
    </submittedName>
</protein>
<dbReference type="EMBL" id="JAGVWF010000001">
    <property type="protein sequence ID" value="MBS3058804.1"/>
    <property type="molecule type" value="Genomic_DNA"/>
</dbReference>
<evidence type="ECO:0000256" key="1">
    <source>
        <dbReference type="SAM" id="Phobius"/>
    </source>
</evidence>
<accession>A0A7J4IR30</accession>
<reference evidence="4" key="1">
    <citation type="journal article" date="2020" name="bioRxiv">
        <title>A rank-normalized archaeal taxonomy based on genome phylogeny resolves widespread incomplete and uneven classifications.</title>
        <authorList>
            <person name="Rinke C."/>
            <person name="Chuvochina M."/>
            <person name="Mussig A.J."/>
            <person name="Chaumeil P.-A."/>
            <person name="Waite D.W."/>
            <person name="Whitman W.B."/>
            <person name="Parks D.H."/>
            <person name="Hugenholtz P."/>
        </authorList>
    </citation>
    <scope>NUCLEOTIDE SEQUENCE [LARGE SCALE GENOMIC DNA]</scope>
</reference>
<dbReference type="AlphaFoldDB" id="A0A7J4IR30"/>
<evidence type="ECO:0000313" key="4">
    <source>
        <dbReference type="Proteomes" id="UP000577419"/>
    </source>
</evidence>
<dbReference type="Proteomes" id="UP000577419">
    <property type="component" value="Unassembled WGS sequence"/>
</dbReference>
<organism evidence="2 4">
    <name type="scientific">Candidatus Iainarchaeum sp</name>
    <dbReference type="NCBI Taxonomy" id="3101447"/>
    <lineage>
        <taxon>Archaea</taxon>
        <taxon>Candidatus Iainarchaeota</taxon>
        <taxon>Candidatus Iainarchaeia</taxon>
        <taxon>Candidatus Iainarchaeales</taxon>
        <taxon>Candidatus Iainarchaeaceae</taxon>
        <taxon>Candidatus Iainarchaeum</taxon>
    </lineage>
</organism>